<dbReference type="Proteomes" id="UP000621631">
    <property type="component" value="Unassembled WGS sequence"/>
</dbReference>
<dbReference type="InterPro" id="IPR048122">
    <property type="entry name" value="WZX-like"/>
</dbReference>
<feature type="transmembrane region" description="Helical" evidence="6">
    <location>
        <begin position="108"/>
        <end position="130"/>
    </location>
</feature>
<comment type="subcellular location">
    <subcellularLocation>
        <location evidence="1">Cell membrane</location>
        <topology evidence="1">Multi-pass membrane protein</topology>
    </subcellularLocation>
</comment>
<keyword evidence="4 6" id="KW-1133">Transmembrane helix</keyword>
<sequence length="461" mass="53033">MAINITRKDVMWSYLSLFLLNGINIILLPFILAYLNVAEVGLWYTFTAVSGLVLILDFGFQTTLARNVTFVWSGAGEIMGTGYKGNENKTNSPNYGLFVKLFKVTQTIYLMIGLIIFILLFSVGTWYVYIVSIEELPLDVILISWGLYATAVFLNMKYAYWNAILRGIGAIKIHQQILIITKLVQLVLSIIGIIMGYGLIAVSIAYLIAVIVNRVLAYIRFYSYQNNREYIKPIIKSKFNKKELREIFKEILPNTYRQGIISISNYINLRSTTLLSSAYLGLSITASLGLVLQVVNVITSVANTFFNTYQAQFSSYRLHGRHKKMIMKFKQAISINYLITTFSFVVLFFFGEFILNIINSNVSILPREYLLVMMIYLFLYNNQLIFGSFIATKNELPHYKAFLISSLLVVITQFFLMNIVTPTLWNLLFPILFIQMVYNNWKWPYEVFKEIKKTKSVRESG</sequence>
<gene>
    <name evidence="7" type="ORF">IC602_01605</name>
</gene>
<evidence type="ECO:0000256" key="3">
    <source>
        <dbReference type="ARBA" id="ARBA00022692"/>
    </source>
</evidence>
<dbReference type="PANTHER" id="PTHR30250">
    <property type="entry name" value="PST FAMILY PREDICTED COLANIC ACID TRANSPORTER"/>
    <property type="match status" value="1"/>
</dbReference>
<keyword evidence="3 6" id="KW-0812">Transmembrane</keyword>
<evidence type="ECO:0000313" key="8">
    <source>
        <dbReference type="Proteomes" id="UP000621631"/>
    </source>
</evidence>
<comment type="caution">
    <text evidence="7">The sequence shown here is derived from an EMBL/GenBank/DDBJ whole genome shotgun (WGS) entry which is preliminary data.</text>
</comment>
<dbReference type="EMBL" id="JACWEZ010000001">
    <property type="protein sequence ID" value="MBD1221303.1"/>
    <property type="molecule type" value="Genomic_DNA"/>
</dbReference>
<feature type="transmembrane region" description="Helical" evidence="6">
    <location>
        <begin position="136"/>
        <end position="156"/>
    </location>
</feature>
<accession>A0ABR7VHV9</accession>
<feature type="transmembrane region" description="Helical" evidence="6">
    <location>
        <begin position="335"/>
        <end position="358"/>
    </location>
</feature>
<keyword evidence="8" id="KW-1185">Reference proteome</keyword>
<dbReference type="NCBIfam" id="NF041503">
    <property type="entry name" value="WZX_like"/>
    <property type="match status" value="1"/>
</dbReference>
<evidence type="ECO:0000256" key="4">
    <source>
        <dbReference type="ARBA" id="ARBA00022989"/>
    </source>
</evidence>
<protein>
    <recommendedName>
        <fullName evidence="9">Polysaccharide biosynthesis protein</fullName>
    </recommendedName>
</protein>
<proteinExistence type="predicted"/>
<keyword evidence="5 6" id="KW-0472">Membrane</keyword>
<dbReference type="InterPro" id="IPR050833">
    <property type="entry name" value="Poly_Biosynth_Transport"/>
</dbReference>
<feature type="transmembrane region" description="Helical" evidence="6">
    <location>
        <begin position="12"/>
        <end position="35"/>
    </location>
</feature>
<evidence type="ECO:0000256" key="1">
    <source>
        <dbReference type="ARBA" id="ARBA00004651"/>
    </source>
</evidence>
<keyword evidence="2" id="KW-1003">Cell membrane</keyword>
<name>A0ABR7VHV9_VIRHA</name>
<feature type="transmembrane region" description="Helical" evidence="6">
    <location>
        <begin position="399"/>
        <end position="417"/>
    </location>
</feature>
<organism evidence="7 8">
    <name type="scientific">Virgibacillus halodenitrificans</name>
    <name type="common">Bacillus halodenitrificans</name>
    <dbReference type="NCBI Taxonomy" id="1482"/>
    <lineage>
        <taxon>Bacteria</taxon>
        <taxon>Bacillati</taxon>
        <taxon>Bacillota</taxon>
        <taxon>Bacilli</taxon>
        <taxon>Bacillales</taxon>
        <taxon>Bacillaceae</taxon>
        <taxon>Virgibacillus</taxon>
    </lineage>
</organism>
<evidence type="ECO:0000313" key="7">
    <source>
        <dbReference type="EMBL" id="MBD1221303.1"/>
    </source>
</evidence>
<evidence type="ECO:0000256" key="2">
    <source>
        <dbReference type="ARBA" id="ARBA00022475"/>
    </source>
</evidence>
<evidence type="ECO:0000256" key="6">
    <source>
        <dbReference type="SAM" id="Phobius"/>
    </source>
</evidence>
<feature type="transmembrane region" description="Helical" evidence="6">
    <location>
        <begin position="370"/>
        <end position="392"/>
    </location>
</feature>
<feature type="transmembrane region" description="Helical" evidence="6">
    <location>
        <begin position="177"/>
        <end position="198"/>
    </location>
</feature>
<evidence type="ECO:0000256" key="5">
    <source>
        <dbReference type="ARBA" id="ARBA00023136"/>
    </source>
</evidence>
<dbReference type="PANTHER" id="PTHR30250:SF26">
    <property type="entry name" value="PSMA PROTEIN"/>
    <property type="match status" value="1"/>
</dbReference>
<feature type="transmembrane region" description="Helical" evidence="6">
    <location>
        <begin position="41"/>
        <end position="60"/>
    </location>
</feature>
<reference evidence="7 8" key="1">
    <citation type="submission" date="2020-09" db="EMBL/GenBank/DDBJ databases">
        <title>Draft Genome Sequences of Oil-Oxidizing Bacteria Halomonas titanicae, Marinobacter lutaoensis, and Virgibacillus halodenitrificans Isolated from Highly Saline Environments.</title>
        <authorList>
            <person name="Grouzdev D.S."/>
            <person name="Sokolova D.S."/>
            <person name="Semenova E.M."/>
            <person name="Borzenkov I.A."/>
            <person name="Bidzhieva S.K."/>
            <person name="Poltaraus A.B."/>
            <person name="Nazina T.N."/>
        </authorList>
    </citation>
    <scope>NUCLEOTIDE SEQUENCE [LARGE SCALE GENOMIC DNA]</scope>
    <source>
        <strain evidence="7 8">VKM B-3472D</strain>
    </source>
</reference>
<evidence type="ECO:0008006" key="9">
    <source>
        <dbReference type="Google" id="ProtNLM"/>
    </source>
</evidence>